<keyword evidence="3" id="KW-0378">Hydrolase</keyword>
<evidence type="ECO:0000256" key="3">
    <source>
        <dbReference type="ARBA" id="ARBA00022801"/>
    </source>
</evidence>
<dbReference type="AlphaFoldDB" id="A0AAN7KFN4"/>
<proteinExistence type="predicted"/>
<dbReference type="PROSITE" id="PS50056">
    <property type="entry name" value="TYR_PHOSPHATASE_2"/>
    <property type="match status" value="1"/>
</dbReference>
<gene>
    <name evidence="12" type="ORF">SAY87_007823</name>
</gene>
<evidence type="ECO:0000313" key="12">
    <source>
        <dbReference type="EMBL" id="KAK4766181.1"/>
    </source>
</evidence>
<dbReference type="InterPro" id="IPR036322">
    <property type="entry name" value="WD40_repeat_dom_sf"/>
</dbReference>
<dbReference type="PANTHER" id="PTHR46642:SF3">
    <property type="entry name" value="PHOSPHOGLUCAN PHOSPHATASE DSP4, CHLOROPLASTIC"/>
    <property type="match status" value="1"/>
</dbReference>
<dbReference type="InterPro" id="IPR014756">
    <property type="entry name" value="Ig_E-set"/>
</dbReference>
<keyword evidence="4" id="KW-0904">Protein phosphatase</keyword>
<dbReference type="Pfam" id="PF16561">
    <property type="entry name" value="AMPK1_CBM"/>
    <property type="match status" value="1"/>
</dbReference>
<dbReference type="GO" id="GO:0009507">
    <property type="term" value="C:chloroplast"/>
    <property type="evidence" value="ECO:0007669"/>
    <property type="project" value="TreeGrafter"/>
</dbReference>
<dbReference type="Gene3D" id="3.90.190.10">
    <property type="entry name" value="Protein tyrosine phosphatase superfamily"/>
    <property type="match status" value="1"/>
</dbReference>
<dbReference type="InterPro" id="IPR015943">
    <property type="entry name" value="WD40/YVTN_repeat-like_dom_sf"/>
</dbReference>
<evidence type="ECO:0000256" key="2">
    <source>
        <dbReference type="ARBA" id="ARBA00022640"/>
    </source>
</evidence>
<dbReference type="FunFam" id="2.130.10.10:FF:000435">
    <property type="entry name" value="SEC12-like protein 1"/>
    <property type="match status" value="1"/>
</dbReference>
<dbReference type="PANTHER" id="PTHR46642">
    <property type="entry name" value="DUAL SPECIFICITY PHOSPHATASE, SUBGROUP, CATALYTIC DOMAIN"/>
    <property type="match status" value="1"/>
</dbReference>
<evidence type="ECO:0000256" key="8">
    <source>
        <dbReference type="PROSITE-ProRule" id="PRU00221"/>
    </source>
</evidence>
<keyword evidence="5" id="KW-0809">Transit peptide</keyword>
<feature type="region of interest" description="Disordered" evidence="9">
    <location>
        <begin position="528"/>
        <end position="549"/>
    </location>
</feature>
<evidence type="ECO:0000256" key="7">
    <source>
        <dbReference type="ARBA" id="ARBA00081846"/>
    </source>
</evidence>
<keyword evidence="6" id="KW-0119">Carbohydrate metabolism</keyword>
<evidence type="ECO:0000256" key="4">
    <source>
        <dbReference type="ARBA" id="ARBA00022912"/>
    </source>
</evidence>
<dbReference type="SUPFAM" id="SSF52799">
    <property type="entry name" value="(Phosphotyrosine protein) phosphatases II"/>
    <property type="match status" value="1"/>
</dbReference>
<organism evidence="12 13">
    <name type="scientific">Trapa incisa</name>
    <dbReference type="NCBI Taxonomy" id="236973"/>
    <lineage>
        <taxon>Eukaryota</taxon>
        <taxon>Viridiplantae</taxon>
        <taxon>Streptophyta</taxon>
        <taxon>Embryophyta</taxon>
        <taxon>Tracheophyta</taxon>
        <taxon>Spermatophyta</taxon>
        <taxon>Magnoliopsida</taxon>
        <taxon>eudicotyledons</taxon>
        <taxon>Gunneridae</taxon>
        <taxon>Pentapetalae</taxon>
        <taxon>rosids</taxon>
        <taxon>malvids</taxon>
        <taxon>Myrtales</taxon>
        <taxon>Lythraceae</taxon>
        <taxon>Trapa</taxon>
    </lineage>
</organism>
<evidence type="ECO:0000313" key="13">
    <source>
        <dbReference type="Proteomes" id="UP001345219"/>
    </source>
</evidence>
<dbReference type="InterPro" id="IPR032640">
    <property type="entry name" value="AMPK1_CBM"/>
</dbReference>
<dbReference type="EMBL" id="JAXIOK010000007">
    <property type="protein sequence ID" value="KAK4766181.1"/>
    <property type="molecule type" value="Genomic_DNA"/>
</dbReference>
<evidence type="ECO:0000256" key="9">
    <source>
        <dbReference type="SAM" id="MobiDB-lite"/>
    </source>
</evidence>
<dbReference type="InterPro" id="IPR001680">
    <property type="entry name" value="WD40_rpt"/>
</dbReference>
<feature type="domain" description="Tyrosine-protein phosphatase" evidence="10">
    <location>
        <begin position="568"/>
        <end position="726"/>
    </location>
</feature>
<dbReference type="Pfam" id="PF00400">
    <property type="entry name" value="WD40"/>
    <property type="match status" value="2"/>
</dbReference>
<dbReference type="GO" id="GO:0004721">
    <property type="term" value="F:phosphoprotein phosphatase activity"/>
    <property type="evidence" value="ECO:0007669"/>
    <property type="project" value="UniProtKB-KW"/>
</dbReference>
<dbReference type="FunFam" id="3.90.190.10:FF:000069">
    <property type="entry name" value="Phosphoglucan phosphatase DSP4, chloroplastic"/>
    <property type="match status" value="1"/>
</dbReference>
<feature type="repeat" description="WD" evidence="8">
    <location>
        <begin position="158"/>
        <end position="189"/>
    </location>
</feature>
<dbReference type="PROSITE" id="PS50054">
    <property type="entry name" value="TYR_PHOSPHATASE_DUAL"/>
    <property type="match status" value="1"/>
</dbReference>
<dbReference type="Pfam" id="PF00782">
    <property type="entry name" value="DSPc"/>
    <property type="match status" value="1"/>
</dbReference>
<dbReference type="CDD" id="cd14526">
    <property type="entry name" value="DSP_laforin-like"/>
    <property type="match status" value="1"/>
</dbReference>
<comment type="caution">
    <text evidence="12">The sequence shown here is derived from an EMBL/GenBank/DDBJ whole genome shotgun (WGS) entry which is preliminary data.</text>
</comment>
<keyword evidence="13" id="KW-1185">Reference proteome</keyword>
<evidence type="ECO:0000259" key="10">
    <source>
        <dbReference type="PROSITE" id="PS50054"/>
    </source>
</evidence>
<keyword evidence="8" id="KW-0853">WD repeat</keyword>
<dbReference type="Proteomes" id="UP001345219">
    <property type="component" value="Chromosome 7"/>
</dbReference>
<accession>A0AAN7KFN4</accession>
<dbReference type="InterPro" id="IPR029021">
    <property type="entry name" value="Prot-tyrosine_phosphatase-like"/>
</dbReference>
<name>A0AAN7KFN4_9MYRT</name>
<dbReference type="GO" id="GO:0019203">
    <property type="term" value="F:carbohydrate phosphatase activity"/>
    <property type="evidence" value="ECO:0007669"/>
    <property type="project" value="InterPro"/>
</dbReference>
<dbReference type="InterPro" id="IPR000340">
    <property type="entry name" value="Dual-sp_phosphatase_cat-dom"/>
</dbReference>
<dbReference type="InterPro" id="IPR052832">
    <property type="entry name" value="Starch-Glucan_Phosphatase"/>
</dbReference>
<keyword evidence="2" id="KW-0934">Plastid</keyword>
<evidence type="ECO:0000256" key="5">
    <source>
        <dbReference type="ARBA" id="ARBA00022946"/>
    </source>
</evidence>
<dbReference type="InterPro" id="IPR020422">
    <property type="entry name" value="TYR_PHOSPHATASE_DUAL_dom"/>
</dbReference>
<dbReference type="Gene3D" id="2.60.40.10">
    <property type="entry name" value="Immunoglobulins"/>
    <property type="match status" value="1"/>
</dbReference>
<dbReference type="Gene3D" id="2.130.10.10">
    <property type="entry name" value="YVTN repeat-like/Quinoprotein amine dehydrogenase"/>
    <property type="match status" value="1"/>
</dbReference>
<reference evidence="12 13" key="1">
    <citation type="journal article" date="2023" name="Hortic Res">
        <title>Pangenome of water caltrop reveals structural variations and asymmetric subgenome divergence after allopolyploidization.</title>
        <authorList>
            <person name="Zhang X."/>
            <person name="Chen Y."/>
            <person name="Wang L."/>
            <person name="Yuan Y."/>
            <person name="Fang M."/>
            <person name="Shi L."/>
            <person name="Lu R."/>
            <person name="Comes H.P."/>
            <person name="Ma Y."/>
            <person name="Chen Y."/>
            <person name="Huang G."/>
            <person name="Zhou Y."/>
            <person name="Zheng Z."/>
            <person name="Qiu Y."/>
        </authorList>
    </citation>
    <scope>NUCLEOTIDE SEQUENCE [LARGE SCALE GENOMIC DNA]</scope>
    <source>
        <tissue evidence="12">Roots</tissue>
    </source>
</reference>
<dbReference type="SMART" id="SM00320">
    <property type="entry name" value="WD40"/>
    <property type="match status" value="3"/>
</dbReference>
<dbReference type="GO" id="GO:2001070">
    <property type="term" value="F:starch binding"/>
    <property type="evidence" value="ECO:0007669"/>
    <property type="project" value="TreeGrafter"/>
</dbReference>
<dbReference type="SMART" id="SM00195">
    <property type="entry name" value="DSPc"/>
    <property type="match status" value="1"/>
</dbReference>
<dbReference type="GO" id="GO:0005983">
    <property type="term" value="P:starch catabolic process"/>
    <property type="evidence" value="ECO:0007669"/>
    <property type="project" value="TreeGrafter"/>
</dbReference>
<dbReference type="PROSITE" id="PS50082">
    <property type="entry name" value="WD_REPEATS_2"/>
    <property type="match status" value="1"/>
</dbReference>
<dbReference type="SUPFAM" id="SSF50978">
    <property type="entry name" value="WD40 repeat-like"/>
    <property type="match status" value="1"/>
</dbReference>
<dbReference type="CDD" id="cd02859">
    <property type="entry name" value="E_set_AMPKbeta_like_N"/>
    <property type="match status" value="1"/>
</dbReference>
<protein>
    <recommendedName>
        <fullName evidence="7">Dual specificity protein phosphatase 4</fullName>
    </recommendedName>
</protein>
<dbReference type="SUPFAM" id="SSF81296">
    <property type="entry name" value="E set domains"/>
    <property type="match status" value="1"/>
</dbReference>
<dbReference type="FunFam" id="2.60.40.10:FF:000992">
    <property type="entry name" value="Phosphoglucan phosphatase DSP4, chloroplastic"/>
    <property type="match status" value="1"/>
</dbReference>
<feature type="domain" description="Tyrosine specific protein phosphatases" evidence="11">
    <location>
        <begin position="646"/>
        <end position="704"/>
    </location>
</feature>
<sequence>MEAAVAFGSWIRRPENVNLVVLGKLRRGGSSPAVIEIFSFDQKTTTLSSSPLVTHEFDETDGDPSVIAVHPSGDNFVCSTSTGSCKLFELHSEEAYTNLLTKELPPLKDVGIQKCLAFSTDGSRFAAGGLDGHLRILEWPSLRIILDEPRAHKSFRDMDFSLDSEYLASTSTDGSARIWKAEEGIPLTTLTRKPDESIELCRFSMDGTKPFLFCTVQKGDKAVTVVWDLSTWNRVGYKRLLRKPAAIMSMSLDGKYLAHGSKDGDVCVVEIKKMEVSHWSRRLHLGTPITSLEVVLTSSNQWGAMVTKLSVPADWKEWQVYLVLLGMFLASLVAFYILYENSDSFWNFPLRRDQRGRPKMGTILGDPQPSDDNAMLDSGLTLDFNPMKNLDNGRKRKKDIFLWNNPRILSSRKKQERFIPFSDTFPTSLVIYTALEEDVLPSKPSEVVIASLAPLESAVLIILDYDSLKKSYQIRFVFDANSRSSALPLRSSKCHHQRKPVCCLSMKRAAESSDRHWSTSLKAISGSTSSAADMSDSDTREEKSETYSNNMTEAMGAVLTYRHELGMNYNFICPDLIVGSCLQTPDDVDKLRKIGVKTIFCLQQDPDLEYFGVDIKAIQEYSKSHDDIQHLRAQISRDFDAFDLRMRLPAVVSKLYKAINQNGGVTYIHCTAGLGRAPAVALAYMFWIQGYTLNDAHSLLQTKRSCFPKLYAIKSATADILTGCKKKPITLTWEDDNCSTVEVSGLDIGWGQRIPLKFDKNAATWILKRELPEGDYQYKYIVNGEWVCNENELVTSPNNDGHVNNCINVSGDDPSSALLQVSGDDPSSASALLRKRLTTSDDPNLTNDERLVIRQFLESYPDEE</sequence>
<dbReference type="InterPro" id="IPR000387">
    <property type="entry name" value="Tyr_Pase_dom"/>
</dbReference>
<evidence type="ECO:0000256" key="1">
    <source>
        <dbReference type="ARBA" id="ARBA00004474"/>
    </source>
</evidence>
<dbReference type="InterPro" id="IPR013783">
    <property type="entry name" value="Ig-like_fold"/>
</dbReference>
<comment type="subcellular location">
    <subcellularLocation>
        <location evidence="1">Plastid</location>
    </subcellularLocation>
</comment>
<evidence type="ECO:0000259" key="11">
    <source>
        <dbReference type="PROSITE" id="PS50056"/>
    </source>
</evidence>
<evidence type="ECO:0000256" key="6">
    <source>
        <dbReference type="ARBA" id="ARBA00023277"/>
    </source>
</evidence>
<dbReference type="InterPro" id="IPR045204">
    <property type="entry name" value="DSP_laforin-like"/>
</dbReference>